<dbReference type="InterPro" id="IPR024165">
    <property type="entry name" value="Kan/Strep_kinase"/>
</dbReference>
<protein>
    <submittedName>
        <fullName evidence="8">Aminoglycoside 3'-phosphotransferase</fullName>
    </submittedName>
</protein>
<proteinExistence type="inferred from homology"/>
<comment type="similarity">
    <text evidence="1">Belongs to the aminoglycoside phosphotransferase family.</text>
</comment>
<dbReference type="Gene3D" id="3.30.200.20">
    <property type="entry name" value="Phosphorylase Kinase, domain 1"/>
    <property type="match status" value="1"/>
</dbReference>
<dbReference type="EMBL" id="JBHSKF010000009">
    <property type="protein sequence ID" value="MFC5288908.1"/>
    <property type="molecule type" value="Genomic_DNA"/>
</dbReference>
<evidence type="ECO:0000256" key="5">
    <source>
        <dbReference type="ARBA" id="ARBA00022840"/>
    </source>
</evidence>
<keyword evidence="6" id="KW-0046">Antibiotic resistance</keyword>
<dbReference type="InterPro" id="IPR002575">
    <property type="entry name" value="Aminoglycoside_PTrfase"/>
</dbReference>
<evidence type="ECO:0000256" key="2">
    <source>
        <dbReference type="ARBA" id="ARBA00022679"/>
    </source>
</evidence>
<dbReference type="RefSeq" id="WP_378248760.1">
    <property type="nucleotide sequence ID" value="NZ_JBHSKF010000009.1"/>
</dbReference>
<keyword evidence="5" id="KW-0067">ATP-binding</keyword>
<reference evidence="9" key="1">
    <citation type="journal article" date="2019" name="Int. J. Syst. Evol. Microbiol.">
        <title>The Global Catalogue of Microorganisms (GCM) 10K type strain sequencing project: providing services to taxonomists for standard genome sequencing and annotation.</title>
        <authorList>
            <consortium name="The Broad Institute Genomics Platform"/>
            <consortium name="The Broad Institute Genome Sequencing Center for Infectious Disease"/>
            <person name="Wu L."/>
            <person name="Ma J."/>
        </authorList>
    </citation>
    <scope>NUCLEOTIDE SEQUENCE [LARGE SCALE GENOMIC DNA]</scope>
    <source>
        <strain evidence="9">CCUG 59778</strain>
    </source>
</reference>
<evidence type="ECO:0000259" key="7">
    <source>
        <dbReference type="Pfam" id="PF01636"/>
    </source>
</evidence>
<dbReference type="CDD" id="cd05150">
    <property type="entry name" value="APH"/>
    <property type="match status" value="1"/>
</dbReference>
<keyword evidence="9" id="KW-1185">Reference proteome</keyword>
<evidence type="ECO:0000256" key="4">
    <source>
        <dbReference type="ARBA" id="ARBA00022777"/>
    </source>
</evidence>
<dbReference type="SUPFAM" id="SSF56112">
    <property type="entry name" value="Protein kinase-like (PK-like)"/>
    <property type="match status" value="1"/>
</dbReference>
<keyword evidence="3" id="KW-0547">Nucleotide-binding</keyword>
<comment type="caution">
    <text evidence="8">The sequence shown here is derived from an EMBL/GenBank/DDBJ whole genome shotgun (WGS) entry which is preliminary data.</text>
</comment>
<dbReference type="Gene3D" id="3.90.1200.10">
    <property type="match status" value="1"/>
</dbReference>
<keyword evidence="2" id="KW-0808">Transferase</keyword>
<name>A0ABW0ENB5_9PSEU</name>
<keyword evidence="4" id="KW-0418">Kinase</keyword>
<dbReference type="PIRSF" id="PIRSF000706">
    <property type="entry name" value="Kanamycin_kin"/>
    <property type="match status" value="1"/>
</dbReference>
<sequence>MGTTEALRALLGPDATWSAEHEGASGTALRVSAGGATYWAKGGPSADAEHERLRWLAGRLPVPEVVAHRDGLLLLADVGAPSLAAAAPEDLGAVHGGMLRALHALPVADCPFDGGLDVVLARAEAGVRAGLVDPGDFDDDHAGMSAEDVLARLRALRPSEEDAADAVVAHGDYTTTNVLVPAGGAPVLIDVPALGVADRHRDLAIARRELDDDGWAAFLAAYGPAEVDTHRLYYYRLLDELL</sequence>
<dbReference type="Pfam" id="PF01636">
    <property type="entry name" value="APH"/>
    <property type="match status" value="1"/>
</dbReference>
<gene>
    <name evidence="8" type="ORF">ACFPM7_17795</name>
</gene>
<evidence type="ECO:0000256" key="6">
    <source>
        <dbReference type="ARBA" id="ARBA00023251"/>
    </source>
</evidence>
<accession>A0ABW0ENB5</accession>
<evidence type="ECO:0000313" key="9">
    <source>
        <dbReference type="Proteomes" id="UP001596157"/>
    </source>
</evidence>
<organism evidence="8 9">
    <name type="scientific">Actinokineospora guangxiensis</name>
    <dbReference type="NCBI Taxonomy" id="1490288"/>
    <lineage>
        <taxon>Bacteria</taxon>
        <taxon>Bacillati</taxon>
        <taxon>Actinomycetota</taxon>
        <taxon>Actinomycetes</taxon>
        <taxon>Pseudonocardiales</taxon>
        <taxon>Pseudonocardiaceae</taxon>
        <taxon>Actinokineospora</taxon>
    </lineage>
</organism>
<dbReference type="Proteomes" id="UP001596157">
    <property type="component" value="Unassembled WGS sequence"/>
</dbReference>
<evidence type="ECO:0000313" key="8">
    <source>
        <dbReference type="EMBL" id="MFC5288908.1"/>
    </source>
</evidence>
<feature type="domain" description="Aminoglycoside phosphotransferase" evidence="7">
    <location>
        <begin position="45"/>
        <end position="226"/>
    </location>
</feature>
<evidence type="ECO:0000256" key="3">
    <source>
        <dbReference type="ARBA" id="ARBA00022741"/>
    </source>
</evidence>
<evidence type="ECO:0000256" key="1">
    <source>
        <dbReference type="ARBA" id="ARBA00006219"/>
    </source>
</evidence>
<dbReference type="InterPro" id="IPR011009">
    <property type="entry name" value="Kinase-like_dom_sf"/>
</dbReference>